<keyword evidence="1" id="KW-0812">Transmembrane</keyword>
<dbReference type="AlphaFoldDB" id="C6XZD0"/>
<dbReference type="eggNOG" id="ENOG50343XQ">
    <property type="taxonomic scope" value="Bacteria"/>
</dbReference>
<gene>
    <name evidence="2" type="ordered locus">Phep_2422</name>
</gene>
<keyword evidence="3" id="KW-1185">Reference proteome</keyword>
<name>C6XZD0_PEDHD</name>
<dbReference type="HOGENOM" id="CLU_146675_0_0_10"/>
<dbReference type="KEGG" id="phe:Phep_2422"/>
<proteinExistence type="predicted"/>
<feature type="transmembrane region" description="Helical" evidence="1">
    <location>
        <begin position="20"/>
        <end position="40"/>
    </location>
</feature>
<evidence type="ECO:0000313" key="3">
    <source>
        <dbReference type="Proteomes" id="UP000000852"/>
    </source>
</evidence>
<sequence>MEKEKPKSGIAAPFRNAYKFYRITGFTQLCLSLFFVLLAGCNSNDETRESQVKTAYRAINKDDTASLRIKLTDKEFYGRFEINYHGAYKDSGEVTGIVKGDTLKGTYRFQRYGIETWHRIPIALLKKDNKLIMGTGSMEIYMNMTYFKKNIPIEYQNPKFVFEKVP</sequence>
<evidence type="ECO:0000256" key="1">
    <source>
        <dbReference type="SAM" id="Phobius"/>
    </source>
</evidence>
<protein>
    <submittedName>
        <fullName evidence="2">Uncharacterized protein</fullName>
    </submittedName>
</protein>
<accession>C6XZD0</accession>
<reference evidence="2 3" key="1">
    <citation type="journal article" date="2009" name="Stand. Genomic Sci.">
        <title>Complete genome sequence of Pedobacter heparinus type strain (HIM 762-3).</title>
        <authorList>
            <person name="Han C."/>
            <person name="Spring S."/>
            <person name="Lapidus A."/>
            <person name="Del Rio T.G."/>
            <person name="Tice H."/>
            <person name="Copeland A."/>
            <person name="Cheng J.F."/>
            <person name="Lucas S."/>
            <person name="Chen F."/>
            <person name="Nolan M."/>
            <person name="Bruce D."/>
            <person name="Goodwin L."/>
            <person name="Pitluck S."/>
            <person name="Ivanova N."/>
            <person name="Mavromatis K."/>
            <person name="Mikhailova N."/>
            <person name="Pati A."/>
            <person name="Chen A."/>
            <person name="Palaniappan K."/>
            <person name="Land M."/>
            <person name="Hauser L."/>
            <person name="Chang Y.J."/>
            <person name="Jeffries C.C."/>
            <person name="Saunders E."/>
            <person name="Chertkov O."/>
            <person name="Brettin T."/>
            <person name="Goker M."/>
            <person name="Rohde M."/>
            <person name="Bristow J."/>
            <person name="Eisen J.A."/>
            <person name="Markowitz V."/>
            <person name="Hugenholtz P."/>
            <person name="Kyrpides N.C."/>
            <person name="Klenk H.P."/>
            <person name="Detter J.C."/>
        </authorList>
    </citation>
    <scope>NUCLEOTIDE SEQUENCE [LARGE SCALE GENOMIC DNA]</scope>
    <source>
        <strain evidence="3">ATCC 13125 / DSM 2366 / CIP 104194 / JCM 7457 / NBRC 12017 / NCIMB 9290 / NRRL B-14731 / HIM 762-3</strain>
    </source>
</reference>
<keyword evidence="1" id="KW-1133">Transmembrane helix</keyword>
<evidence type="ECO:0000313" key="2">
    <source>
        <dbReference type="EMBL" id="ACU04626.1"/>
    </source>
</evidence>
<dbReference type="EMBL" id="CP001681">
    <property type="protein sequence ID" value="ACU04626.1"/>
    <property type="molecule type" value="Genomic_DNA"/>
</dbReference>
<dbReference type="Proteomes" id="UP000000852">
    <property type="component" value="Chromosome"/>
</dbReference>
<dbReference type="RefSeq" id="WP_015808238.1">
    <property type="nucleotide sequence ID" value="NC_013061.1"/>
</dbReference>
<keyword evidence="1" id="KW-0472">Membrane</keyword>
<organism evidence="2 3">
    <name type="scientific">Pedobacter heparinus (strain ATCC 13125 / DSM 2366 / CIP 104194 / JCM 7457 / NBRC 12017 / NCIMB 9290 / NRRL B-14731 / HIM 762-3)</name>
    <dbReference type="NCBI Taxonomy" id="485917"/>
    <lineage>
        <taxon>Bacteria</taxon>
        <taxon>Pseudomonadati</taxon>
        <taxon>Bacteroidota</taxon>
        <taxon>Sphingobacteriia</taxon>
        <taxon>Sphingobacteriales</taxon>
        <taxon>Sphingobacteriaceae</taxon>
        <taxon>Pedobacter</taxon>
    </lineage>
</organism>
<dbReference type="STRING" id="485917.Phep_2422"/>